<evidence type="ECO:0000256" key="1">
    <source>
        <dbReference type="ARBA" id="ARBA00022801"/>
    </source>
</evidence>
<dbReference type="EMBL" id="JAEACU010000002">
    <property type="protein sequence ID" value="KAH7542287.1"/>
    <property type="molecule type" value="Genomic_DNA"/>
</dbReference>
<dbReference type="InterPro" id="IPR017853">
    <property type="entry name" value="GH"/>
</dbReference>
<evidence type="ECO:0000313" key="2">
    <source>
        <dbReference type="EMBL" id="KAH7542287.1"/>
    </source>
</evidence>
<comment type="caution">
    <text evidence="2">The sequence shown here is derived from an EMBL/GenBank/DDBJ whole genome shotgun (WGS) entry which is preliminary data.</text>
</comment>
<organism evidence="2 3">
    <name type="scientific">Ziziphus jujuba var. spinosa</name>
    <dbReference type="NCBI Taxonomy" id="714518"/>
    <lineage>
        <taxon>Eukaryota</taxon>
        <taxon>Viridiplantae</taxon>
        <taxon>Streptophyta</taxon>
        <taxon>Embryophyta</taxon>
        <taxon>Tracheophyta</taxon>
        <taxon>Spermatophyta</taxon>
        <taxon>Magnoliopsida</taxon>
        <taxon>eudicotyledons</taxon>
        <taxon>Gunneridae</taxon>
        <taxon>Pentapetalae</taxon>
        <taxon>rosids</taxon>
        <taxon>fabids</taxon>
        <taxon>Rosales</taxon>
        <taxon>Rhamnaceae</taxon>
        <taxon>Paliureae</taxon>
        <taxon>Ziziphus</taxon>
    </lineage>
</organism>
<name>A0A978VTZ2_ZIZJJ</name>
<dbReference type="Gene3D" id="3.20.20.300">
    <property type="entry name" value="Glycoside hydrolase, family 3, N-terminal domain"/>
    <property type="match status" value="1"/>
</dbReference>
<dbReference type="SUPFAM" id="SSF51445">
    <property type="entry name" value="(Trans)glycosidases"/>
    <property type="match status" value="1"/>
</dbReference>
<reference evidence="2" key="1">
    <citation type="journal article" date="2021" name="Front. Plant Sci.">
        <title>Chromosome-Scale Genome Assembly for Chinese Sour Jujube and Insights Into Its Genome Evolution and Domestication Signature.</title>
        <authorList>
            <person name="Shen L.-Y."/>
            <person name="Luo H."/>
            <person name="Wang X.-L."/>
            <person name="Wang X.-M."/>
            <person name="Qiu X.-J."/>
            <person name="Liu H."/>
            <person name="Zhou S.-S."/>
            <person name="Jia K.-H."/>
            <person name="Nie S."/>
            <person name="Bao Y.-T."/>
            <person name="Zhang R.-G."/>
            <person name="Yun Q.-Z."/>
            <person name="Chai Y.-H."/>
            <person name="Lu J.-Y."/>
            <person name="Li Y."/>
            <person name="Zhao S.-W."/>
            <person name="Mao J.-F."/>
            <person name="Jia S.-G."/>
            <person name="Mao Y.-M."/>
        </authorList>
    </citation>
    <scope>NUCLEOTIDE SEQUENCE</scope>
    <source>
        <strain evidence="2">AT0</strain>
        <tissue evidence="2">Leaf</tissue>
    </source>
</reference>
<evidence type="ECO:0008006" key="4">
    <source>
        <dbReference type="Google" id="ProtNLM"/>
    </source>
</evidence>
<proteinExistence type="predicted"/>
<accession>A0A978VTZ2</accession>
<evidence type="ECO:0000313" key="3">
    <source>
        <dbReference type="Proteomes" id="UP000813462"/>
    </source>
</evidence>
<dbReference type="GO" id="GO:0005975">
    <property type="term" value="P:carbohydrate metabolic process"/>
    <property type="evidence" value="ECO:0007669"/>
    <property type="project" value="InterPro"/>
</dbReference>
<keyword evidence="1" id="KW-0378">Hydrolase</keyword>
<dbReference type="AlphaFoldDB" id="A0A978VTZ2"/>
<gene>
    <name evidence="2" type="ORF">FEM48_Zijuj02G0057500</name>
</gene>
<dbReference type="InterPro" id="IPR036962">
    <property type="entry name" value="Glyco_hydro_3_N_sf"/>
</dbReference>
<dbReference type="Proteomes" id="UP000813462">
    <property type="component" value="Unassembled WGS sequence"/>
</dbReference>
<dbReference type="GO" id="GO:0004553">
    <property type="term" value="F:hydrolase activity, hydrolyzing O-glycosyl compounds"/>
    <property type="evidence" value="ECO:0007669"/>
    <property type="project" value="InterPro"/>
</dbReference>
<protein>
    <recommendedName>
        <fullName evidence="4">Glycoside hydrolase family 3 N-terminal domain-containing protein</fullName>
    </recommendedName>
</protein>
<sequence length="122" mass="13513">MEEVGVERNCIYRNPKEPVEARVKDLLSRMTLEEKIGQNHPNRTPRCHLRCSYPPLHCMLSACGSGPPNEALSSNWADMDDGSVICIFSLSGSNAQDGHLAAGCNGVKRHRTISSHLFYSLM</sequence>